<dbReference type="RefSeq" id="WP_153584421.1">
    <property type="nucleotide sequence ID" value="NZ_WJBU01000006.1"/>
</dbReference>
<organism evidence="1 2">
    <name type="scientific">Caenimonas koreensis DSM 17982</name>
    <dbReference type="NCBI Taxonomy" id="1121255"/>
    <lineage>
        <taxon>Bacteria</taxon>
        <taxon>Pseudomonadati</taxon>
        <taxon>Pseudomonadota</taxon>
        <taxon>Betaproteobacteria</taxon>
        <taxon>Burkholderiales</taxon>
        <taxon>Comamonadaceae</taxon>
        <taxon>Caenimonas</taxon>
    </lineage>
</organism>
<dbReference type="AlphaFoldDB" id="A0A844B1C4"/>
<protein>
    <submittedName>
        <fullName evidence="1">Uncharacterized protein</fullName>
    </submittedName>
</protein>
<reference evidence="1 2" key="1">
    <citation type="submission" date="2019-11" db="EMBL/GenBank/DDBJ databases">
        <title>Caenimonas koreensis gen. nov., sp. nov., isolated from activated sludge.</title>
        <authorList>
            <person name="Seung H.R."/>
        </authorList>
    </citation>
    <scope>NUCLEOTIDE SEQUENCE [LARGE SCALE GENOMIC DNA]</scope>
    <source>
        <strain evidence="1 2">EMB320</strain>
    </source>
</reference>
<comment type="caution">
    <text evidence="1">The sequence shown here is derived from an EMBL/GenBank/DDBJ whole genome shotgun (WGS) entry which is preliminary data.</text>
</comment>
<sequence>MTTTAAVTPNRQTGTMTDVTVTSTQLTTGKWVFGDAQADPVTGRVNTYNKAMAKAAQMALSNDEQIVLIAGEVKANTATLEQMNSVRNMKVSDWSTLSEADKKARSDILKAQSVPLTTDAVAITLPGAPSTTLYANDPPLPFIVISIPSGSEPAVRIPQDITRAADQATFLSRPYQRGKIYADDAGHTFYYDAGGNINLQYTSQGTYRSAPPTEAELTSWQSALQKATDKLTQFSQTEQARLQQFVTQKSMWEGLVSSLMQLLARIRNDIAAKF</sequence>
<dbReference type="Proteomes" id="UP000487350">
    <property type="component" value="Unassembled WGS sequence"/>
</dbReference>
<keyword evidence="2" id="KW-1185">Reference proteome</keyword>
<evidence type="ECO:0000313" key="2">
    <source>
        <dbReference type="Proteomes" id="UP000487350"/>
    </source>
</evidence>
<evidence type="ECO:0000313" key="1">
    <source>
        <dbReference type="EMBL" id="MRD47082.1"/>
    </source>
</evidence>
<proteinExistence type="predicted"/>
<name>A0A844B1C4_9BURK</name>
<dbReference type="EMBL" id="WJBU01000006">
    <property type="protein sequence ID" value="MRD47082.1"/>
    <property type="molecule type" value="Genomic_DNA"/>
</dbReference>
<gene>
    <name evidence="1" type="ORF">GHT07_07315</name>
</gene>
<accession>A0A844B1C4</accession>